<keyword evidence="3" id="KW-0472">Membrane</keyword>
<proteinExistence type="predicted"/>
<keyword evidence="1" id="KW-0175">Coiled coil</keyword>
<feature type="compositionally biased region" description="Low complexity" evidence="2">
    <location>
        <begin position="391"/>
        <end position="403"/>
    </location>
</feature>
<comment type="caution">
    <text evidence="4">The sequence shown here is derived from an EMBL/GenBank/DDBJ whole genome shotgun (WGS) entry which is preliminary data.</text>
</comment>
<evidence type="ECO:0000256" key="2">
    <source>
        <dbReference type="SAM" id="MobiDB-lite"/>
    </source>
</evidence>
<accession>A0A7X6JWZ5</accession>
<evidence type="ECO:0000256" key="3">
    <source>
        <dbReference type="SAM" id="Phobius"/>
    </source>
</evidence>
<feature type="transmembrane region" description="Helical" evidence="3">
    <location>
        <begin position="203"/>
        <end position="224"/>
    </location>
</feature>
<evidence type="ECO:0000256" key="1">
    <source>
        <dbReference type="SAM" id="Coils"/>
    </source>
</evidence>
<dbReference type="RefSeq" id="WP_168622622.1">
    <property type="nucleotide sequence ID" value="NZ_JAAZQQ010000002.1"/>
</dbReference>
<keyword evidence="3" id="KW-1133">Transmembrane helix</keyword>
<feature type="compositionally biased region" description="Pro residues" evidence="2">
    <location>
        <begin position="404"/>
        <end position="413"/>
    </location>
</feature>
<feature type="region of interest" description="Disordered" evidence="2">
    <location>
        <begin position="391"/>
        <end position="413"/>
    </location>
</feature>
<feature type="coiled-coil region" evidence="1">
    <location>
        <begin position="273"/>
        <end position="300"/>
    </location>
</feature>
<evidence type="ECO:0000313" key="5">
    <source>
        <dbReference type="Proteomes" id="UP000526408"/>
    </source>
</evidence>
<feature type="transmembrane region" description="Helical" evidence="3">
    <location>
        <begin position="143"/>
        <end position="168"/>
    </location>
</feature>
<feature type="transmembrane region" description="Helical" evidence="3">
    <location>
        <begin position="53"/>
        <end position="74"/>
    </location>
</feature>
<organism evidence="4 5">
    <name type="scientific">Roseicyclus persicicus</name>
    <dbReference type="NCBI Taxonomy" id="2650661"/>
    <lineage>
        <taxon>Bacteria</taxon>
        <taxon>Pseudomonadati</taxon>
        <taxon>Pseudomonadota</taxon>
        <taxon>Alphaproteobacteria</taxon>
        <taxon>Rhodobacterales</taxon>
        <taxon>Roseobacteraceae</taxon>
        <taxon>Roseicyclus</taxon>
    </lineage>
</organism>
<name>A0A7X6JWZ5_9RHOB</name>
<dbReference type="Proteomes" id="UP000526408">
    <property type="component" value="Unassembled WGS sequence"/>
</dbReference>
<evidence type="ECO:0000313" key="4">
    <source>
        <dbReference type="EMBL" id="NKX44235.1"/>
    </source>
</evidence>
<keyword evidence="3" id="KW-0812">Transmembrane</keyword>
<protein>
    <submittedName>
        <fullName evidence="4">Biopolymer transporter ExbB</fullName>
    </submittedName>
</protein>
<sequence length="413" mass="43860">MASRPDTGAEARAPRITRPTQQIVLMLIICAAVAAGAVLIWPRVQPVFLSSPFLNGTIGVVFVVGVLACFFQVFQLFSSITWIEAIASGAPQDPGDGPPRLLAAMTGIARVRGSRMQVTGPAARSILDSVGARMEESRDITRYIGNLLIFLGLLGTFFGLATTVPAVVDTIRSLQPTEGEEGMAVFGRLMNGLEDQLGGMGTAFASSLLGLAGSLVVGLLELYAGHGQNRFYRELEEWLASITRVSFASGEGEGGGVDRTAIATVLDHMVDQMETLQSLFSRAETRRAETEARLVQLTAAVGALTDKLGPGPVEATERLAAAQERLSEVLEAGQSTGGIDEESRMRLRSIDVQLLKIYEDLGATRDAEIQLLRADITDLTQALRDLVAAARAPARQPRAAAPRPVTPPAPGGE</sequence>
<gene>
    <name evidence="4" type="ORF">HCU73_06495</name>
</gene>
<keyword evidence="5" id="KW-1185">Reference proteome</keyword>
<feature type="transmembrane region" description="Helical" evidence="3">
    <location>
        <begin position="23"/>
        <end position="41"/>
    </location>
</feature>
<dbReference type="AlphaFoldDB" id="A0A7X6JWZ5"/>
<dbReference type="EMBL" id="JAAZQQ010000002">
    <property type="protein sequence ID" value="NKX44235.1"/>
    <property type="molecule type" value="Genomic_DNA"/>
</dbReference>
<reference evidence="4 5" key="1">
    <citation type="submission" date="2020-04" db="EMBL/GenBank/DDBJ databases">
        <authorList>
            <person name="Yoon J."/>
        </authorList>
    </citation>
    <scope>NUCLEOTIDE SEQUENCE [LARGE SCALE GENOMIC DNA]</scope>
    <source>
        <strain evidence="4 5">KMU-115</strain>
    </source>
</reference>